<dbReference type="Pfam" id="PF10541">
    <property type="entry name" value="KASH"/>
    <property type="match status" value="1"/>
</dbReference>
<evidence type="ECO:0000256" key="8">
    <source>
        <dbReference type="SAM" id="Coils"/>
    </source>
</evidence>
<dbReference type="GO" id="GO:0031965">
    <property type="term" value="C:nuclear membrane"/>
    <property type="evidence" value="ECO:0007669"/>
    <property type="project" value="UniProtKB-SubCell"/>
</dbReference>
<dbReference type="GO" id="GO:0048471">
    <property type="term" value="C:perinuclear region of cytoplasm"/>
    <property type="evidence" value="ECO:0007669"/>
    <property type="project" value="TreeGrafter"/>
</dbReference>
<feature type="compositionally biased region" description="Basic and acidic residues" evidence="9">
    <location>
        <begin position="1213"/>
        <end position="1240"/>
    </location>
</feature>
<feature type="compositionally biased region" description="Low complexity" evidence="9">
    <location>
        <begin position="1446"/>
        <end position="1463"/>
    </location>
</feature>
<feature type="region of interest" description="Disordered" evidence="9">
    <location>
        <begin position="469"/>
        <end position="505"/>
    </location>
</feature>
<dbReference type="RefSeq" id="XP_037901052.1">
    <property type="nucleotide sequence ID" value="XM_038045124.1"/>
</dbReference>
<sequence>MRNQRKHNISSGLMPVHNKRVNQHGNVLNGGETINANMQTVLKATKTLIVNEQHHQQQPQSQRATLAVITQNTMTGSAATQITTTPATAAVAPVNTTATALNGNSIGNRVAQKLTATINETNQQQQQQQQHQQQQQQQIANGALIMKQKNIAIISPNNSHTSNGNHHHHHHHYNNHHHHHHHHHRKSPTVLRKSHQPQHQHKQQNKQQQQQQQQQQPQQQQQQQQHQHNSAAAATTTTDISKFNRSNRKSKNCAIFYFKHLDTDNETNYSSNHGDEDDDGDGDGDGDGEGEIEGDDDDDNNGVVVSLDDDGGVDGEGGDGCFSSSCCNSQTSDLLKSADASSDDEGWLYTSASTPAAQQQQQKHTATTAIDCLNSIHSRGSVINHYSSEITDGIQSSTVSSSTATAAAIAQTAVVVSSSTVSTILGDDSDKENKDILSSSANLAKIHLALNTHNTTYSACSTTSIIESSSSSSGASSSSSSNNSSGASSNDMLTEATTTSTSSRTNATQILNTCIAQRNEKMDGSHFNSNSIENNIENCHNSNSNKKTASYKTVAQFVITNHKRNEHNHNYTNSSMTTKASLAANSHNNSQRYETSTQLVHQHPLPASQQITAATSSLPLTTSTTASVLPAASVDVTNGNLEKQSKVSHESIKQLVLEAEHLVRDEALKTPTKQKHSNNNSALIQISTTIKKREVIMPGPIKQRVQEWLEHQPNASLQLQRTTTASGHDLLIATTTSGSPTISIAVSSTRTDDCEASGEASETDSIPQQCSDTSEGFTDSIATCMQTSTNSYGNSTERIGGSAEPIVGNSNQSLNVKVIKRQQSRRKSDRPWSVSCLSQLTTTDNGQLVRSKKATISNVQAGLASHSISESALDSLSPGRPRTSSSATQVGHVKVYDSKGSLKRRKTRKKRLSYSGGKKSDTGSEDFGPDFPKLAQTMSPQQWQEITQTLKSLQKTGSNDSVTKNNNIAYGTAIPARQTSKFSSNTGNEIEEETNLMRPNFQIGSLTNAYQTHLGSLAALSTYMNEEEQQGEYTTGTEDHHSSFSETAWDNYQEKYNSENYSEGVDSDSARRLLECDDYRNFIDSQSDCCSSLSAANNLDSLSPPRMDSLQQNEMKILTQDTIVSSVDHARRRRALELECERRRKNLETRRKSCQETVAQQQQTLKSPLLVLSTSTQTLTPKYIERVTYHQKVDTASRKLDFGMSHSAQSLRRTSESDTSQRRRKVDERRRSARNLEKNIKIKPATSSSSDDDTDDEKQIRNLLQQSQDRLEDTRALKIRCHLLRPEDYTEIINTCRDNICCLESVLRTLSGSMFFNQGVVGQLKDLLAAWEELLGWSENAVTPCKIQKELSDLKNALNCMCNKSSSELLDTEPDLHIAIENLEKEEGQLLVYRGKMLKLNASAHSWLTKQEKRLSNALEEQQLKEAAAKVNNNELIEEKEEIESEQQLTLQQEVQQQQQKQQNNDHNTTLTMMVTDSNGNQVESFTAATATTMSANTMAAATAAPASSMTTTKTTNTNDKSSNLNMLINSEKELHKHLKDEVAEMYEAWDHAHARISKQLEVLKSSSTALSQLESGLSEFKKALVQDRSTLQGLEGALKKGQPTPDDLENVKLVAKLLSEKVNVSQEQLSAVQGYLDSNQILHFTRFTASNGSLSDSGISDGGTTSDGGLSEHERHLGFLRRLAKQVESLAPGSEAMKSIAARVEAAEAELKNFQNTCRALIVRTVVSQQNKQQQHESNNGIKLNGIKLTEKVRQSSQHIDQEKRRSNDLHGSDNGRRSRRRLRCLPGNNSHIRQNNGLQTTPDDDDPSDDPSLTYEIDSSDDDQAPKRGWAWRIARVAVPMQLALFTVFCAACLMQPNCCDNINNFSMSFTPQLRYIRGPPPI</sequence>
<keyword evidence="8" id="KW-0175">Coiled coil</keyword>
<feature type="region of interest" description="Disordered" evidence="9">
    <location>
        <begin position="749"/>
        <end position="772"/>
    </location>
</feature>
<evidence type="ECO:0000313" key="12">
    <source>
        <dbReference type="RefSeq" id="XP_037901052.1"/>
    </source>
</evidence>
<dbReference type="GeneID" id="119645157"/>
<evidence type="ECO:0000256" key="3">
    <source>
        <dbReference type="ARBA" id="ARBA00022692"/>
    </source>
</evidence>
<dbReference type="InterPro" id="IPR012315">
    <property type="entry name" value="KASH"/>
</dbReference>
<reference evidence="12" key="1">
    <citation type="submission" date="2025-08" db="UniProtKB">
        <authorList>
            <consortium name="RefSeq"/>
        </authorList>
    </citation>
    <scope>IDENTIFICATION</scope>
    <source>
        <tissue evidence="12">Whole body pupa</tissue>
    </source>
</reference>
<keyword evidence="5 7" id="KW-0472">Membrane</keyword>
<dbReference type="PROSITE" id="PS51049">
    <property type="entry name" value="KASH"/>
    <property type="match status" value="1"/>
</dbReference>
<evidence type="ECO:0000313" key="11">
    <source>
        <dbReference type="Proteomes" id="UP000092443"/>
    </source>
</evidence>
<feature type="coiled-coil region" evidence="8">
    <location>
        <begin position="111"/>
        <end position="138"/>
    </location>
</feature>
<evidence type="ECO:0000259" key="10">
    <source>
        <dbReference type="PROSITE" id="PS51049"/>
    </source>
</evidence>
<proteinExistence type="inferred from homology"/>
<organism evidence="11 12">
    <name type="scientific">Glossina fuscipes</name>
    <dbReference type="NCBI Taxonomy" id="7396"/>
    <lineage>
        <taxon>Eukaryota</taxon>
        <taxon>Metazoa</taxon>
        <taxon>Ecdysozoa</taxon>
        <taxon>Arthropoda</taxon>
        <taxon>Hexapoda</taxon>
        <taxon>Insecta</taxon>
        <taxon>Pterygota</taxon>
        <taxon>Neoptera</taxon>
        <taxon>Endopterygota</taxon>
        <taxon>Diptera</taxon>
        <taxon>Brachycera</taxon>
        <taxon>Muscomorpha</taxon>
        <taxon>Hippoboscoidea</taxon>
        <taxon>Glossinidae</taxon>
        <taxon>Glossina</taxon>
    </lineage>
</organism>
<feature type="compositionally biased region" description="Basic residues" evidence="9">
    <location>
        <begin position="901"/>
        <end position="912"/>
    </location>
</feature>
<keyword evidence="11" id="KW-1185">Reference proteome</keyword>
<dbReference type="GO" id="GO:0006997">
    <property type="term" value="P:nucleus organization"/>
    <property type="evidence" value="ECO:0007669"/>
    <property type="project" value="TreeGrafter"/>
</dbReference>
<accession>A0A9C6E2C3</accession>
<dbReference type="GO" id="GO:0007010">
    <property type="term" value="P:cytoskeleton organization"/>
    <property type="evidence" value="ECO:0007669"/>
    <property type="project" value="TreeGrafter"/>
</dbReference>
<dbReference type="SMART" id="SM01249">
    <property type="entry name" value="KASH"/>
    <property type="match status" value="1"/>
</dbReference>
<feature type="compositionally biased region" description="Acidic residues" evidence="9">
    <location>
        <begin position="275"/>
        <end position="300"/>
    </location>
</feature>
<feature type="compositionally biased region" description="Polar residues" evidence="9">
    <location>
        <begin position="763"/>
        <end position="772"/>
    </location>
</feature>
<feature type="topological domain" description="Perinuclear space" evidence="7">
    <location>
        <begin position="1860"/>
        <end position="1885"/>
    </location>
</feature>
<feature type="compositionally biased region" description="Basic and acidic residues" evidence="9">
    <location>
        <begin position="1754"/>
        <end position="1778"/>
    </location>
</feature>
<name>A0A9C6E2C3_9MUSC</name>
<dbReference type="GO" id="GO:0019894">
    <property type="term" value="F:kinesin binding"/>
    <property type="evidence" value="ECO:0007669"/>
    <property type="project" value="TreeGrafter"/>
</dbReference>
<feature type="domain" description="KASH" evidence="10">
    <location>
        <begin position="1830"/>
        <end position="1885"/>
    </location>
</feature>
<evidence type="ECO:0000256" key="6">
    <source>
        <dbReference type="ARBA" id="ARBA00023242"/>
    </source>
</evidence>
<evidence type="ECO:0000256" key="2">
    <source>
        <dbReference type="ARBA" id="ARBA00008619"/>
    </source>
</evidence>
<keyword evidence="3 7" id="KW-0812">Transmembrane</keyword>
<dbReference type="Proteomes" id="UP000092443">
    <property type="component" value="Unplaced"/>
</dbReference>
<feature type="region of interest" description="Disordered" evidence="9">
    <location>
        <begin position="1200"/>
        <end position="1257"/>
    </location>
</feature>
<comment type="similarity">
    <text evidence="2">Belongs to the nesprin family.</text>
</comment>
<feature type="region of interest" description="Disordered" evidence="9">
    <location>
        <begin position="267"/>
        <end position="315"/>
    </location>
</feature>
<evidence type="ECO:0000256" key="5">
    <source>
        <dbReference type="ARBA" id="ARBA00023136"/>
    </source>
</evidence>
<feature type="compositionally biased region" description="Basic residues" evidence="9">
    <location>
        <begin position="165"/>
        <end position="204"/>
    </location>
</feature>
<evidence type="ECO:0000256" key="1">
    <source>
        <dbReference type="ARBA" id="ARBA00004126"/>
    </source>
</evidence>
<feature type="region of interest" description="Disordered" evidence="9">
    <location>
        <begin position="869"/>
        <end position="931"/>
    </location>
</feature>
<feature type="compositionally biased region" description="Polar residues" evidence="9">
    <location>
        <begin position="1789"/>
        <end position="1803"/>
    </location>
</feature>
<feature type="region of interest" description="Disordered" evidence="9">
    <location>
        <begin position="155"/>
        <end position="243"/>
    </location>
</feature>
<dbReference type="GO" id="GO:0007097">
    <property type="term" value="P:nuclear migration"/>
    <property type="evidence" value="ECO:0007669"/>
    <property type="project" value="TreeGrafter"/>
</dbReference>
<evidence type="ECO:0000256" key="9">
    <source>
        <dbReference type="SAM" id="MobiDB-lite"/>
    </source>
</evidence>
<feature type="coiled-coil region" evidence="8">
    <location>
        <begin position="1698"/>
        <end position="1725"/>
    </location>
</feature>
<protein>
    <submittedName>
        <fullName evidence="12">Serine-rich adhesin for platelets isoform X3</fullName>
    </submittedName>
</protein>
<feature type="region of interest" description="Disordered" evidence="9">
    <location>
        <begin position="1754"/>
        <end position="1827"/>
    </location>
</feature>
<dbReference type="PANTHER" id="PTHR21524:SF5">
    <property type="entry name" value="SPECTRIN REPEAT CONTAINING NUCLEAR ENVELOPE PROTEIN 2"/>
    <property type="match status" value="1"/>
</dbReference>
<feature type="topological domain" description="Cytoplasmic" evidence="7">
    <location>
        <begin position="1"/>
        <end position="1838"/>
    </location>
</feature>
<comment type="subcellular location">
    <subcellularLocation>
        <location evidence="1">Nucleus membrane</location>
    </subcellularLocation>
</comment>
<evidence type="ECO:0000256" key="7">
    <source>
        <dbReference type="PROSITE-ProRule" id="PRU00385"/>
    </source>
</evidence>
<keyword evidence="6" id="KW-0539">Nucleus</keyword>
<feature type="compositionally biased region" description="Low complexity" evidence="9">
    <location>
        <begin position="205"/>
        <end position="238"/>
    </location>
</feature>
<feature type="region of interest" description="Disordered" evidence="9">
    <location>
        <begin position="1442"/>
        <end position="1465"/>
    </location>
</feature>
<gene>
    <name evidence="12" type="primary">LOC119645157</name>
</gene>
<dbReference type="PANTHER" id="PTHR21524">
    <property type="entry name" value="SPECTRIN REPEAT CONTAINING NUCLEAR ENVELOPE PROTEIN 2"/>
    <property type="match status" value="1"/>
</dbReference>
<keyword evidence="4" id="KW-1133">Transmembrane helix</keyword>
<evidence type="ECO:0000256" key="4">
    <source>
        <dbReference type="ARBA" id="ARBA00022989"/>
    </source>
</evidence>